<evidence type="ECO:0000256" key="6">
    <source>
        <dbReference type="ARBA" id="ARBA00022833"/>
    </source>
</evidence>
<dbReference type="PANTHER" id="PTHR47466">
    <property type="match status" value="1"/>
</dbReference>
<keyword evidence="6" id="KW-0862">Zinc</keyword>
<evidence type="ECO:0000256" key="2">
    <source>
        <dbReference type="ARBA" id="ARBA00022670"/>
    </source>
</evidence>
<keyword evidence="7 11" id="KW-0482">Metalloprotease</keyword>
<dbReference type="GO" id="GO:0008237">
    <property type="term" value="F:metallopeptidase activity"/>
    <property type="evidence" value="ECO:0007669"/>
    <property type="project" value="UniProtKB-KW"/>
</dbReference>
<feature type="compositionally biased region" description="Basic residues" evidence="9">
    <location>
        <begin position="309"/>
        <end position="320"/>
    </location>
</feature>
<dbReference type="RefSeq" id="WP_311556418.1">
    <property type="nucleotide sequence ID" value="NZ_JAVREJ010000007.1"/>
</dbReference>
<evidence type="ECO:0000256" key="9">
    <source>
        <dbReference type="SAM" id="MobiDB-lite"/>
    </source>
</evidence>
<accession>A0ABU2NAT9</accession>
<dbReference type="InterPro" id="IPR024079">
    <property type="entry name" value="MetalloPept_cat_dom_sf"/>
</dbReference>
<evidence type="ECO:0000259" key="10">
    <source>
        <dbReference type="Pfam" id="PF05572"/>
    </source>
</evidence>
<evidence type="ECO:0000313" key="11">
    <source>
        <dbReference type="EMBL" id="MDT0350384.1"/>
    </source>
</evidence>
<proteinExistence type="inferred from homology"/>
<organism evidence="11 12">
    <name type="scientific">Pseudonocardia charpentierae</name>
    <dbReference type="NCBI Taxonomy" id="3075545"/>
    <lineage>
        <taxon>Bacteria</taxon>
        <taxon>Bacillati</taxon>
        <taxon>Actinomycetota</taxon>
        <taxon>Actinomycetes</taxon>
        <taxon>Pseudonocardiales</taxon>
        <taxon>Pseudonocardiaceae</taxon>
        <taxon>Pseudonocardia</taxon>
    </lineage>
</organism>
<evidence type="ECO:0000256" key="7">
    <source>
        <dbReference type="ARBA" id="ARBA00023049"/>
    </source>
</evidence>
<feature type="domain" description="Peptidase M43 pregnancy-associated plasma-A" evidence="10">
    <location>
        <begin position="145"/>
        <end position="289"/>
    </location>
</feature>
<dbReference type="SUPFAM" id="SSF55486">
    <property type="entry name" value="Metalloproteases ('zincins'), catalytic domain"/>
    <property type="match status" value="1"/>
</dbReference>
<evidence type="ECO:0000313" key="12">
    <source>
        <dbReference type="Proteomes" id="UP001183202"/>
    </source>
</evidence>
<protein>
    <submittedName>
        <fullName evidence="11">Zinc metalloprotease</fullName>
    </submittedName>
</protein>
<dbReference type="PANTHER" id="PTHR47466:SF1">
    <property type="entry name" value="METALLOPROTEASE MEP1 (AFU_ORTHOLOGUE AFUA_1G07730)-RELATED"/>
    <property type="match status" value="1"/>
</dbReference>
<dbReference type="CDD" id="cd04275">
    <property type="entry name" value="ZnMc_pappalysin_like"/>
    <property type="match status" value="1"/>
</dbReference>
<keyword evidence="12" id="KW-1185">Reference proteome</keyword>
<name>A0ABU2NAT9_9PSEU</name>
<comment type="caution">
    <text evidence="11">The sequence shown here is derived from an EMBL/GenBank/DDBJ whole genome shotgun (WGS) entry which is preliminary data.</text>
</comment>
<evidence type="ECO:0000256" key="4">
    <source>
        <dbReference type="ARBA" id="ARBA00022729"/>
    </source>
</evidence>
<keyword evidence="3" id="KW-0479">Metal-binding</keyword>
<evidence type="ECO:0000256" key="5">
    <source>
        <dbReference type="ARBA" id="ARBA00022801"/>
    </source>
</evidence>
<comment type="similarity">
    <text evidence="1">Belongs to the peptidase M43B family.</text>
</comment>
<sequence length="320" mass="34796">MPRSCGSVQNYFRQVDFYPDLRRNQAVLEGMTIASARQGRQGRQGPAEIPVVVHVLYRAETDNLSDEQVASQIEVLNEDFAGTNDDIKNVPPIFVDRVGNPGLRFALATTDPSGAPATGITRRKITTPSFGVDDRMKAESTGGTDPWDTARYLNIWVCRLSGGVLGYAQFPGGPPETDGVVILSSAFGRGGTAAAPFDLGRTTTHEVGHYLNLSHIWGEARVPTCTDTDSVDDTPNQWGPNFGKPTFPSASCDNTPDGDLFMNYMDYVDDDTMVMFTDGQVARMHAALEFSRPDLGLAPADPDDVPAPRARRKRTAARPQ</sequence>
<keyword evidence="2" id="KW-0645">Protease</keyword>
<dbReference type="InterPro" id="IPR008754">
    <property type="entry name" value="Peptidase_M43"/>
</dbReference>
<keyword evidence="4" id="KW-0732">Signal</keyword>
<gene>
    <name evidence="11" type="ORF">RM445_12700</name>
</gene>
<evidence type="ECO:0000256" key="1">
    <source>
        <dbReference type="ARBA" id="ARBA00008721"/>
    </source>
</evidence>
<dbReference type="Gene3D" id="3.40.390.10">
    <property type="entry name" value="Collagenase (Catalytic Domain)"/>
    <property type="match status" value="1"/>
</dbReference>
<evidence type="ECO:0000256" key="8">
    <source>
        <dbReference type="ARBA" id="ARBA00023157"/>
    </source>
</evidence>
<dbReference type="EMBL" id="JAVREJ010000007">
    <property type="protein sequence ID" value="MDT0350384.1"/>
    <property type="molecule type" value="Genomic_DNA"/>
</dbReference>
<dbReference type="Pfam" id="PF05572">
    <property type="entry name" value="Peptidase_M43"/>
    <property type="match status" value="1"/>
</dbReference>
<keyword evidence="8" id="KW-1015">Disulfide bond</keyword>
<keyword evidence="5" id="KW-0378">Hydrolase</keyword>
<dbReference type="Proteomes" id="UP001183202">
    <property type="component" value="Unassembled WGS sequence"/>
</dbReference>
<feature type="region of interest" description="Disordered" evidence="9">
    <location>
        <begin position="294"/>
        <end position="320"/>
    </location>
</feature>
<evidence type="ECO:0000256" key="3">
    <source>
        <dbReference type="ARBA" id="ARBA00022723"/>
    </source>
</evidence>
<reference evidence="12" key="1">
    <citation type="submission" date="2023-07" db="EMBL/GenBank/DDBJ databases">
        <title>30 novel species of actinomycetes from the DSMZ collection.</title>
        <authorList>
            <person name="Nouioui I."/>
        </authorList>
    </citation>
    <scope>NUCLEOTIDE SEQUENCE [LARGE SCALE GENOMIC DNA]</scope>
    <source>
        <strain evidence="12">DSM 45834</strain>
    </source>
</reference>